<feature type="transmembrane region" description="Helical" evidence="7">
    <location>
        <begin position="155"/>
        <end position="174"/>
    </location>
</feature>
<evidence type="ECO:0000256" key="4">
    <source>
        <dbReference type="ARBA" id="ARBA00022692"/>
    </source>
</evidence>
<keyword evidence="3" id="KW-0813">Transport</keyword>
<dbReference type="InterPro" id="IPR002524">
    <property type="entry name" value="Cation_efflux"/>
</dbReference>
<keyword evidence="6 7" id="KW-0472">Membrane</keyword>
<evidence type="ECO:0000256" key="1">
    <source>
        <dbReference type="ARBA" id="ARBA00004141"/>
    </source>
</evidence>
<feature type="transmembrane region" description="Helical" evidence="7">
    <location>
        <begin position="44"/>
        <end position="62"/>
    </location>
</feature>
<evidence type="ECO:0000259" key="8">
    <source>
        <dbReference type="Pfam" id="PF01545"/>
    </source>
</evidence>
<feature type="transmembrane region" description="Helical" evidence="7">
    <location>
        <begin position="112"/>
        <end position="134"/>
    </location>
</feature>
<gene>
    <name evidence="10" type="ORF">GCM10010528_08190</name>
</gene>
<evidence type="ECO:0000256" key="7">
    <source>
        <dbReference type="SAM" id="Phobius"/>
    </source>
</evidence>
<name>A0ABP6L2W7_9ACTN</name>
<dbReference type="PANTHER" id="PTHR43840:SF15">
    <property type="entry name" value="MITOCHONDRIAL METAL TRANSPORTER 1-RELATED"/>
    <property type="match status" value="1"/>
</dbReference>
<comment type="subcellular location">
    <subcellularLocation>
        <location evidence="1">Membrane</location>
        <topology evidence="1">Multi-pass membrane protein</topology>
    </subcellularLocation>
</comment>
<dbReference type="InterPro" id="IPR036837">
    <property type="entry name" value="Cation_efflux_CTD_sf"/>
</dbReference>
<dbReference type="Gene3D" id="1.20.1510.10">
    <property type="entry name" value="Cation efflux protein transmembrane domain"/>
    <property type="match status" value="1"/>
</dbReference>
<dbReference type="InterPro" id="IPR027470">
    <property type="entry name" value="Cation_efflux_CTD"/>
</dbReference>
<feature type="domain" description="Cation efflux protein cytoplasmic" evidence="9">
    <location>
        <begin position="210"/>
        <end position="286"/>
    </location>
</feature>
<reference evidence="11" key="1">
    <citation type="journal article" date="2019" name="Int. J. Syst. Evol. Microbiol.">
        <title>The Global Catalogue of Microorganisms (GCM) 10K type strain sequencing project: providing services to taxonomists for standard genome sequencing and annotation.</title>
        <authorList>
            <consortium name="The Broad Institute Genomics Platform"/>
            <consortium name="The Broad Institute Genome Sequencing Center for Infectious Disease"/>
            <person name="Wu L."/>
            <person name="Ma J."/>
        </authorList>
    </citation>
    <scope>NUCLEOTIDE SEQUENCE [LARGE SCALE GENOMIC DNA]</scope>
    <source>
        <strain evidence="11">JCM 14234</strain>
    </source>
</reference>
<feature type="transmembrane region" description="Helical" evidence="7">
    <location>
        <begin position="180"/>
        <end position="197"/>
    </location>
</feature>
<evidence type="ECO:0000256" key="2">
    <source>
        <dbReference type="ARBA" id="ARBA00008114"/>
    </source>
</evidence>
<comment type="caution">
    <text evidence="10">The sequence shown here is derived from an EMBL/GenBank/DDBJ whole genome shotgun (WGS) entry which is preliminary data.</text>
</comment>
<organism evidence="10 11">
    <name type="scientific">Gordonia defluvii</name>
    <dbReference type="NCBI Taxonomy" id="283718"/>
    <lineage>
        <taxon>Bacteria</taxon>
        <taxon>Bacillati</taxon>
        <taxon>Actinomycetota</taxon>
        <taxon>Actinomycetes</taxon>
        <taxon>Mycobacteriales</taxon>
        <taxon>Gordoniaceae</taxon>
        <taxon>Gordonia</taxon>
    </lineage>
</organism>
<dbReference type="Pfam" id="PF16916">
    <property type="entry name" value="ZT_dimer"/>
    <property type="match status" value="1"/>
</dbReference>
<keyword evidence="11" id="KW-1185">Reference proteome</keyword>
<dbReference type="InterPro" id="IPR050291">
    <property type="entry name" value="CDF_Transporter"/>
</dbReference>
<keyword evidence="4 7" id="KW-0812">Transmembrane</keyword>
<evidence type="ECO:0000256" key="5">
    <source>
        <dbReference type="ARBA" id="ARBA00022989"/>
    </source>
</evidence>
<dbReference type="SUPFAM" id="SSF161111">
    <property type="entry name" value="Cation efflux protein transmembrane domain-like"/>
    <property type="match status" value="1"/>
</dbReference>
<evidence type="ECO:0000313" key="10">
    <source>
        <dbReference type="EMBL" id="GAA3028891.1"/>
    </source>
</evidence>
<feature type="transmembrane region" description="Helical" evidence="7">
    <location>
        <begin position="78"/>
        <end position="100"/>
    </location>
</feature>
<dbReference type="EMBL" id="BAAAVS010000015">
    <property type="protein sequence ID" value="GAA3028891.1"/>
    <property type="molecule type" value="Genomic_DNA"/>
</dbReference>
<dbReference type="Proteomes" id="UP001501035">
    <property type="component" value="Unassembled WGS sequence"/>
</dbReference>
<dbReference type="Gene3D" id="3.30.70.1350">
    <property type="entry name" value="Cation efflux protein, cytoplasmic domain"/>
    <property type="match status" value="1"/>
</dbReference>
<dbReference type="PANTHER" id="PTHR43840">
    <property type="entry name" value="MITOCHONDRIAL METAL TRANSPORTER 1-RELATED"/>
    <property type="match status" value="1"/>
</dbReference>
<evidence type="ECO:0000313" key="11">
    <source>
        <dbReference type="Proteomes" id="UP001501035"/>
    </source>
</evidence>
<dbReference type="NCBIfam" id="TIGR01297">
    <property type="entry name" value="CDF"/>
    <property type="match status" value="1"/>
</dbReference>
<evidence type="ECO:0000256" key="3">
    <source>
        <dbReference type="ARBA" id="ARBA00022448"/>
    </source>
</evidence>
<evidence type="ECO:0000259" key="9">
    <source>
        <dbReference type="Pfam" id="PF16916"/>
    </source>
</evidence>
<proteinExistence type="inferred from homology"/>
<protein>
    <submittedName>
        <fullName evidence="10">Cation diffusion facilitator family transporter</fullName>
    </submittedName>
</protein>
<accession>A0ABP6L2W7</accession>
<keyword evidence="5 7" id="KW-1133">Transmembrane helix</keyword>
<comment type="similarity">
    <text evidence="2">Belongs to the cation diffusion facilitator (CDF) transporter (TC 2.A.4) family.</text>
</comment>
<dbReference type="InterPro" id="IPR027469">
    <property type="entry name" value="Cation_efflux_TMD_sf"/>
</dbReference>
<dbReference type="SUPFAM" id="SSF160240">
    <property type="entry name" value="Cation efflux protein cytoplasmic domain-like"/>
    <property type="match status" value="1"/>
</dbReference>
<dbReference type="Pfam" id="PF01545">
    <property type="entry name" value="Cation_efflux"/>
    <property type="match status" value="1"/>
</dbReference>
<feature type="transmembrane region" description="Helical" evidence="7">
    <location>
        <begin position="12"/>
        <end position="32"/>
    </location>
</feature>
<feature type="domain" description="Cation efflux protein transmembrane" evidence="8">
    <location>
        <begin position="12"/>
        <end position="205"/>
    </location>
</feature>
<evidence type="ECO:0000256" key="6">
    <source>
        <dbReference type="ARBA" id="ARBA00023136"/>
    </source>
</evidence>
<dbReference type="InterPro" id="IPR058533">
    <property type="entry name" value="Cation_efflux_TM"/>
</dbReference>
<sequence>MTRRDNLQRFAWLSIATAIVTIALKTGAWWITGSVGLLSDAAESVVNLVAAVAMLIALGVAAKPADDNHNFGHAKAEYFSAGVEGALIFVAAVAIIYAAVERLLNPRPLEALGIGLAISVVAAVVNGVVAVILLRAGRRHRSITLTADGRHLMTDLVTTAGVLVAIGVVAFTGWTILDPIIAIAVAINILFVGYRLIAESTLGLMDTALPDGDVGLIEEALDGFRSPDVEFHDVRTRVGGHLRYLQLHMLVPGEWSVQRGHDVVEDVEAGLHEVVEDLHITIHLEPIEDPRSYESWRR</sequence>